<dbReference type="AlphaFoldDB" id="A0AAN8DHK5"/>
<organism evidence="1 2">
    <name type="scientific">Champsocephalus gunnari</name>
    <name type="common">Mackerel icefish</name>
    <dbReference type="NCBI Taxonomy" id="52237"/>
    <lineage>
        <taxon>Eukaryota</taxon>
        <taxon>Metazoa</taxon>
        <taxon>Chordata</taxon>
        <taxon>Craniata</taxon>
        <taxon>Vertebrata</taxon>
        <taxon>Euteleostomi</taxon>
        <taxon>Actinopterygii</taxon>
        <taxon>Neopterygii</taxon>
        <taxon>Teleostei</taxon>
        <taxon>Neoteleostei</taxon>
        <taxon>Acanthomorphata</taxon>
        <taxon>Eupercaria</taxon>
        <taxon>Perciformes</taxon>
        <taxon>Notothenioidei</taxon>
        <taxon>Channichthyidae</taxon>
        <taxon>Champsocephalus</taxon>
    </lineage>
</organism>
<dbReference type="Proteomes" id="UP001331515">
    <property type="component" value="Unassembled WGS sequence"/>
</dbReference>
<sequence>MASFLILTHQRRKPYLISSVPCARCHAILHAQLLYAARLFVHYRERSIGQPLSAQRLSHGLGKAVSQAYFSSGLDPPENIKAHGTRDYGCEGVRSSFHQKVVGSIPAHAVNMSMYPWARSGQAPG</sequence>
<proteinExistence type="predicted"/>
<evidence type="ECO:0000313" key="1">
    <source>
        <dbReference type="EMBL" id="KAK5922025.1"/>
    </source>
</evidence>
<name>A0AAN8DHK5_CHAGU</name>
<comment type="caution">
    <text evidence="1">The sequence shown here is derived from an EMBL/GenBank/DDBJ whole genome shotgun (WGS) entry which is preliminary data.</text>
</comment>
<keyword evidence="2" id="KW-1185">Reference proteome</keyword>
<protein>
    <submittedName>
        <fullName evidence="1">Uncharacterized protein</fullName>
    </submittedName>
</protein>
<accession>A0AAN8DHK5</accession>
<reference evidence="1 2" key="1">
    <citation type="journal article" date="2023" name="Mol. Biol. Evol.">
        <title>Genomics of Secondarily Temperate Adaptation in the Only Non-Antarctic Icefish.</title>
        <authorList>
            <person name="Rivera-Colon A.G."/>
            <person name="Rayamajhi N."/>
            <person name="Minhas B.F."/>
            <person name="Madrigal G."/>
            <person name="Bilyk K.T."/>
            <person name="Yoon V."/>
            <person name="Hune M."/>
            <person name="Gregory S."/>
            <person name="Cheng C.H.C."/>
            <person name="Catchen J.M."/>
        </authorList>
    </citation>
    <scope>NUCLEOTIDE SEQUENCE [LARGE SCALE GENOMIC DNA]</scope>
    <source>
        <tissue evidence="1">White muscle</tissue>
    </source>
</reference>
<gene>
    <name evidence="1" type="ORF">CgunFtcFv8_019331</name>
</gene>
<dbReference type="EMBL" id="JAURVH010001522">
    <property type="protein sequence ID" value="KAK5922025.1"/>
    <property type="molecule type" value="Genomic_DNA"/>
</dbReference>
<evidence type="ECO:0000313" key="2">
    <source>
        <dbReference type="Proteomes" id="UP001331515"/>
    </source>
</evidence>